<organism evidence="2 3">
    <name type="scientific">Streptomyces decoyicus</name>
    <dbReference type="NCBI Taxonomy" id="249567"/>
    <lineage>
        <taxon>Bacteria</taxon>
        <taxon>Bacillati</taxon>
        <taxon>Actinomycetota</taxon>
        <taxon>Actinomycetes</taxon>
        <taxon>Kitasatosporales</taxon>
        <taxon>Streptomycetaceae</taxon>
        <taxon>Streptomyces</taxon>
    </lineage>
</organism>
<evidence type="ECO:0000313" key="3">
    <source>
        <dbReference type="Proteomes" id="UP001344251"/>
    </source>
</evidence>
<protein>
    <submittedName>
        <fullName evidence="2">GNAT family N-acetyltransferase</fullName>
    </submittedName>
</protein>
<feature type="domain" description="N-acetyltransferase" evidence="1">
    <location>
        <begin position="116"/>
        <end position="270"/>
    </location>
</feature>
<dbReference type="Pfam" id="PF00583">
    <property type="entry name" value="Acetyltransf_1"/>
    <property type="match status" value="1"/>
</dbReference>
<dbReference type="Proteomes" id="UP001344251">
    <property type="component" value="Chromosome"/>
</dbReference>
<reference evidence="2 3" key="1">
    <citation type="submission" date="2022-10" db="EMBL/GenBank/DDBJ databases">
        <title>The complete genomes of actinobacterial strains from the NBC collection.</title>
        <authorList>
            <person name="Joergensen T.S."/>
            <person name="Alvarez Arevalo M."/>
            <person name="Sterndorff E.B."/>
            <person name="Faurdal D."/>
            <person name="Vuksanovic O."/>
            <person name="Mourched A.-S."/>
            <person name="Charusanti P."/>
            <person name="Shaw S."/>
            <person name="Blin K."/>
            <person name="Weber T."/>
        </authorList>
    </citation>
    <scope>NUCLEOTIDE SEQUENCE [LARGE SCALE GENOMIC DNA]</scope>
    <source>
        <strain evidence="2 3">NBC 01774</strain>
    </source>
</reference>
<sequence length="270" mass="29128">MIAVDAVGRAVAYGSATAPASQETIVRVELDGTVVPDRRREGIGTALLAWQEARGLQYLAASDAALPGWLASSAQDHATPAIRLLEAHGYERARWWLELERDLASPVAEQPPVPGVRLVAYSAEWDECARTAMNDAFRDHWGSQPTTAAEWAAGDRLEAFRPDLSVLAVTPDTHGGERVVGFVFVDVAPDEWPLRGGPFGYVTIVGVRREARGQGLARTLLAHVLRALRAEGLDHAVLDVDAESPTGALGLYQSLGFTVTDRAVSLVKRF</sequence>
<dbReference type="SUPFAM" id="SSF55729">
    <property type="entry name" value="Acyl-CoA N-acyltransferases (Nat)"/>
    <property type="match status" value="1"/>
</dbReference>
<dbReference type="RefSeq" id="WP_326616366.1">
    <property type="nucleotide sequence ID" value="NZ_CP109106.1"/>
</dbReference>
<dbReference type="Gene3D" id="3.40.630.30">
    <property type="match status" value="1"/>
</dbReference>
<dbReference type="PANTHER" id="PTHR43072">
    <property type="entry name" value="N-ACETYLTRANSFERASE"/>
    <property type="match status" value="1"/>
</dbReference>
<dbReference type="CDD" id="cd04301">
    <property type="entry name" value="NAT_SF"/>
    <property type="match status" value="1"/>
</dbReference>
<name>A0ABZ1FAQ5_9ACTN</name>
<proteinExistence type="predicted"/>
<accession>A0ABZ1FAQ5</accession>
<evidence type="ECO:0000313" key="2">
    <source>
        <dbReference type="EMBL" id="WSB67143.1"/>
    </source>
</evidence>
<keyword evidence="3" id="KW-1185">Reference proteome</keyword>
<dbReference type="PANTHER" id="PTHR43072:SF60">
    <property type="entry name" value="L-2,4-DIAMINOBUTYRIC ACID ACETYLTRANSFERASE"/>
    <property type="match status" value="1"/>
</dbReference>
<evidence type="ECO:0000259" key="1">
    <source>
        <dbReference type="PROSITE" id="PS51186"/>
    </source>
</evidence>
<dbReference type="InterPro" id="IPR016181">
    <property type="entry name" value="Acyl_CoA_acyltransferase"/>
</dbReference>
<dbReference type="EMBL" id="CP109106">
    <property type="protein sequence ID" value="WSB67143.1"/>
    <property type="molecule type" value="Genomic_DNA"/>
</dbReference>
<dbReference type="PROSITE" id="PS51186">
    <property type="entry name" value="GNAT"/>
    <property type="match status" value="1"/>
</dbReference>
<gene>
    <name evidence="2" type="ORF">OG863_03730</name>
</gene>
<dbReference type="InterPro" id="IPR000182">
    <property type="entry name" value="GNAT_dom"/>
</dbReference>